<comment type="caution">
    <text evidence="2">The sequence shown here is derived from an EMBL/GenBank/DDBJ whole genome shotgun (WGS) entry which is preliminary data.</text>
</comment>
<dbReference type="PRINTS" id="PR00348">
    <property type="entry name" value="UBIQUITIN"/>
</dbReference>
<dbReference type="STRING" id="2018661.A0A2A2LJY6"/>
<evidence type="ECO:0000313" key="2">
    <source>
        <dbReference type="EMBL" id="PAV86415.1"/>
    </source>
</evidence>
<dbReference type="SUPFAM" id="SSF54236">
    <property type="entry name" value="Ubiquitin-like"/>
    <property type="match status" value="1"/>
</dbReference>
<organism evidence="2 3">
    <name type="scientific">Diploscapter pachys</name>
    <dbReference type="NCBI Taxonomy" id="2018661"/>
    <lineage>
        <taxon>Eukaryota</taxon>
        <taxon>Metazoa</taxon>
        <taxon>Ecdysozoa</taxon>
        <taxon>Nematoda</taxon>
        <taxon>Chromadorea</taxon>
        <taxon>Rhabditida</taxon>
        <taxon>Rhabditina</taxon>
        <taxon>Rhabditomorpha</taxon>
        <taxon>Rhabditoidea</taxon>
        <taxon>Rhabditidae</taxon>
        <taxon>Diploscapter</taxon>
    </lineage>
</organism>
<protein>
    <recommendedName>
        <fullName evidence="1">Ubiquitin-like domain-containing protein</fullName>
    </recommendedName>
</protein>
<dbReference type="InterPro" id="IPR029071">
    <property type="entry name" value="Ubiquitin-like_domsf"/>
</dbReference>
<proteinExistence type="predicted"/>
<sequence>MPSSPLLSPADLDRLFVRDQIAIFKTHLKTFQAHLEILSKLLHKQICKTITLKVEASDTNKNVKAKIQDKERIPSDQSTVV</sequence>
<dbReference type="PROSITE" id="PS50053">
    <property type="entry name" value="UBIQUITIN_2"/>
    <property type="match status" value="1"/>
</dbReference>
<keyword evidence="3" id="KW-1185">Reference proteome</keyword>
<evidence type="ECO:0000313" key="3">
    <source>
        <dbReference type="Proteomes" id="UP000218231"/>
    </source>
</evidence>
<gene>
    <name evidence="2" type="ORF">WR25_19136</name>
</gene>
<evidence type="ECO:0000259" key="1">
    <source>
        <dbReference type="PROSITE" id="PS50053"/>
    </source>
</evidence>
<dbReference type="InterPro" id="IPR000626">
    <property type="entry name" value="Ubiquitin-like_dom"/>
</dbReference>
<dbReference type="AlphaFoldDB" id="A0A2A2LJY6"/>
<dbReference type="Gene3D" id="3.10.20.90">
    <property type="entry name" value="Phosphatidylinositol 3-kinase Catalytic Subunit, Chain A, domain 1"/>
    <property type="match status" value="1"/>
</dbReference>
<dbReference type="Proteomes" id="UP000218231">
    <property type="component" value="Unassembled WGS sequence"/>
</dbReference>
<feature type="domain" description="Ubiquitin-like" evidence="1">
    <location>
        <begin position="35"/>
        <end position="81"/>
    </location>
</feature>
<reference evidence="2 3" key="1">
    <citation type="journal article" date="2017" name="Curr. Biol.">
        <title>Genome architecture and evolution of a unichromosomal asexual nematode.</title>
        <authorList>
            <person name="Fradin H."/>
            <person name="Zegar C."/>
            <person name="Gutwein M."/>
            <person name="Lucas J."/>
            <person name="Kovtun M."/>
            <person name="Corcoran D."/>
            <person name="Baugh L.R."/>
            <person name="Kiontke K."/>
            <person name="Gunsalus K."/>
            <person name="Fitch D.H."/>
            <person name="Piano F."/>
        </authorList>
    </citation>
    <scope>NUCLEOTIDE SEQUENCE [LARGE SCALE GENOMIC DNA]</scope>
    <source>
        <strain evidence="2">PF1309</strain>
    </source>
</reference>
<accession>A0A2A2LJY6</accession>
<dbReference type="EMBL" id="LIAE01006671">
    <property type="protein sequence ID" value="PAV86415.1"/>
    <property type="molecule type" value="Genomic_DNA"/>
</dbReference>
<dbReference type="InterPro" id="IPR019956">
    <property type="entry name" value="Ubiquitin_dom"/>
</dbReference>
<name>A0A2A2LJY6_9BILA</name>